<evidence type="ECO:0000256" key="6">
    <source>
        <dbReference type="ARBA" id="ARBA00022975"/>
    </source>
</evidence>
<evidence type="ECO:0000256" key="2">
    <source>
        <dbReference type="ARBA" id="ARBA00008847"/>
    </source>
</evidence>
<feature type="compositionally biased region" description="Low complexity" evidence="10">
    <location>
        <begin position="49"/>
        <end position="65"/>
    </location>
</feature>
<evidence type="ECO:0000256" key="1">
    <source>
        <dbReference type="ARBA" id="ARBA00004861"/>
    </source>
</evidence>
<dbReference type="Proteomes" id="UP000220605">
    <property type="component" value="Chromosome 6"/>
</dbReference>
<dbReference type="InterPro" id="IPR011060">
    <property type="entry name" value="RibuloseP-bd_barrel"/>
</dbReference>
<evidence type="ECO:0000256" key="8">
    <source>
        <dbReference type="ARBA" id="ARBA00033428"/>
    </source>
</evidence>
<dbReference type="OrthoDB" id="5553476at2759"/>
<dbReference type="EMBL" id="LT635617">
    <property type="protein sequence ID" value="VUZ94402.1"/>
    <property type="molecule type" value="Genomic_DNA"/>
</dbReference>
<dbReference type="SMART" id="SM00934">
    <property type="entry name" value="OMPdecase"/>
    <property type="match status" value="1"/>
</dbReference>
<dbReference type="GO" id="GO:0004590">
    <property type="term" value="F:orotidine-5'-phosphate decarboxylase activity"/>
    <property type="evidence" value="ECO:0007669"/>
    <property type="project" value="UniProtKB-EC"/>
</dbReference>
<dbReference type="EC" id="4.1.1.23" evidence="3"/>
<evidence type="ECO:0000256" key="3">
    <source>
        <dbReference type="ARBA" id="ARBA00012321"/>
    </source>
</evidence>
<proteinExistence type="inferred from homology"/>
<evidence type="ECO:0000313" key="15">
    <source>
        <dbReference type="Proteomes" id="UP000220605"/>
    </source>
</evidence>
<dbReference type="VEuPathDB" id="PlasmoDB:PVP01_0608400"/>
<dbReference type="SUPFAM" id="SSF51366">
    <property type="entry name" value="Ribulose-phoshate binding barrel"/>
    <property type="match status" value="1"/>
</dbReference>
<evidence type="ECO:0000313" key="13">
    <source>
        <dbReference type="EMBL" id="VUZ94402.1"/>
    </source>
</evidence>
<feature type="domain" description="Orotidine 5'-phosphate decarboxylase" evidence="11">
    <location>
        <begin position="17"/>
        <end position="324"/>
    </location>
</feature>
<dbReference type="PROSITE" id="PS00156">
    <property type="entry name" value="OMPDECASE"/>
    <property type="match status" value="1"/>
</dbReference>
<dbReference type="InterPro" id="IPR001754">
    <property type="entry name" value="OMPdeCOase_dom"/>
</dbReference>
<comment type="catalytic activity">
    <reaction evidence="9">
        <text>orotidine 5'-phosphate + H(+) = UMP + CO2</text>
        <dbReference type="Rhea" id="RHEA:11596"/>
        <dbReference type="ChEBI" id="CHEBI:15378"/>
        <dbReference type="ChEBI" id="CHEBI:16526"/>
        <dbReference type="ChEBI" id="CHEBI:57538"/>
        <dbReference type="ChEBI" id="CHEBI:57865"/>
        <dbReference type="EC" id="4.1.1.23"/>
    </reaction>
</comment>
<dbReference type="Gene3D" id="3.20.20.70">
    <property type="entry name" value="Aldolase class I"/>
    <property type="match status" value="1"/>
</dbReference>
<dbReference type="AlphaFoldDB" id="A0A1G4GUA2"/>
<dbReference type="NCBIfam" id="TIGR02127">
    <property type="entry name" value="pyrF_sub2"/>
    <property type="match status" value="1"/>
</dbReference>
<evidence type="ECO:0000256" key="7">
    <source>
        <dbReference type="ARBA" id="ARBA00023239"/>
    </source>
</evidence>
<evidence type="ECO:0000256" key="4">
    <source>
        <dbReference type="ARBA" id="ARBA00021923"/>
    </source>
</evidence>
<evidence type="ECO:0000256" key="5">
    <source>
        <dbReference type="ARBA" id="ARBA00022793"/>
    </source>
</evidence>
<feature type="compositionally biased region" description="Polar residues" evidence="10">
    <location>
        <begin position="38"/>
        <end position="48"/>
    </location>
</feature>
<feature type="region of interest" description="Disordered" evidence="10">
    <location>
        <begin position="38"/>
        <end position="67"/>
    </location>
</feature>
<gene>
    <name evidence="13" type="ORF">PVP01_0608400</name>
    <name evidence="12" type="ORF">PVT01_060014700</name>
</gene>
<sequence length="337" mass="38389">MNLKIKLQKRRDEVNTCLCIGLDPDEADIKSFMQSEKQNGYQSVKKNLSNSGSSSSSSSSNSSSGKGELFAPQMGGQMLLAETPPKEAQEKDEFFYFFNHFCFYIINETKEYALAYKMNFAFYLPYGSLGVDVLKNVFDYLHHLNVPTILDIKMNDIGNTVKHYRKFIFDYLRSDSCTANIYMGTQMLRDICLDEECKRYYSTFVLVKTTNADSHIFQNRLSLDGKEAYVVIAEEAQKMAKQLHLEENGEFVGFVVGANCYDEIKKIRELFPDCYILAPGVGAQKGDLRKMLCNGYSKNYEKVLINVGRAITKSGSPQQAAREYHQQIKEVLAELQE</sequence>
<dbReference type="InterPro" id="IPR018089">
    <property type="entry name" value="OMPdecase_AS"/>
</dbReference>
<dbReference type="VEuPathDB" id="PlasmoDB:PVW1_060014800"/>
<evidence type="ECO:0000256" key="9">
    <source>
        <dbReference type="ARBA" id="ARBA00049157"/>
    </source>
</evidence>
<accession>A0A1G4GUA2</accession>
<dbReference type="GO" id="GO:0006207">
    <property type="term" value="P:'de novo' pyrimidine nucleobase biosynthetic process"/>
    <property type="evidence" value="ECO:0007669"/>
    <property type="project" value="InterPro"/>
</dbReference>
<dbReference type="EMBL" id="LT615244">
    <property type="protein sequence ID" value="SCO66171.1"/>
    <property type="molecule type" value="Genomic_DNA"/>
</dbReference>
<reference evidence="14 15" key="1">
    <citation type="submission" date="2016-07" db="EMBL/GenBank/DDBJ databases">
        <authorList>
            <consortium name="Pathogen Informatics"/>
        </authorList>
    </citation>
    <scope>NUCLEOTIDE SEQUENCE [LARGE SCALE GENOMIC DNA]</scope>
</reference>
<protein>
    <recommendedName>
        <fullName evidence="4">Orotidine 5'-phosphate decarboxylase</fullName>
        <ecNumber evidence="3">4.1.1.23</ecNumber>
    </recommendedName>
    <alternativeName>
        <fullName evidence="8">OMP decarboxylase</fullName>
    </alternativeName>
</protein>
<name>A0A1G4GUA2_PLAVI</name>
<comment type="similarity">
    <text evidence="2">Belongs to the OMP decarboxylase family. Type 2 subfamily.</text>
</comment>
<keyword evidence="7" id="KW-0456">Lyase</keyword>
<dbReference type="PANTHER" id="PTHR43375">
    <property type="entry name" value="OROTIDINE 5'-PHOSPHATE DECARBOXYLASE"/>
    <property type="match status" value="1"/>
</dbReference>
<dbReference type="GO" id="GO:0044205">
    <property type="term" value="P:'de novo' UMP biosynthetic process"/>
    <property type="evidence" value="ECO:0007669"/>
    <property type="project" value="UniProtKB-UniPathway"/>
</dbReference>
<dbReference type="VEuPathDB" id="PlasmoDB:PVPAM_060019300"/>
<dbReference type="eggNOG" id="ENOG502S17W">
    <property type="taxonomic scope" value="Eukaryota"/>
</dbReference>
<dbReference type="CDD" id="cd04725">
    <property type="entry name" value="OMP_decarboxylase_like"/>
    <property type="match status" value="1"/>
</dbReference>
<keyword evidence="6" id="KW-0665">Pyrimidine biosynthesis</keyword>
<evidence type="ECO:0000256" key="10">
    <source>
        <dbReference type="SAM" id="MobiDB-lite"/>
    </source>
</evidence>
<evidence type="ECO:0000313" key="14">
    <source>
        <dbReference type="Proteomes" id="UP000196402"/>
    </source>
</evidence>
<keyword evidence="5" id="KW-0210">Decarboxylase</keyword>
<organism evidence="12 14">
    <name type="scientific">Plasmodium vivax</name>
    <name type="common">malaria parasite P. vivax</name>
    <dbReference type="NCBI Taxonomy" id="5855"/>
    <lineage>
        <taxon>Eukaryota</taxon>
        <taxon>Sar</taxon>
        <taxon>Alveolata</taxon>
        <taxon>Apicomplexa</taxon>
        <taxon>Aconoidasida</taxon>
        <taxon>Haemosporida</taxon>
        <taxon>Plasmodiidae</taxon>
        <taxon>Plasmodium</taxon>
        <taxon>Plasmodium (Plasmodium)</taxon>
    </lineage>
</organism>
<dbReference type="InterPro" id="IPR013785">
    <property type="entry name" value="Aldolase_TIM"/>
</dbReference>
<dbReference type="UniPathway" id="UPA00070">
    <property type="reaction ID" value="UER00120"/>
</dbReference>
<dbReference type="Proteomes" id="UP000196402">
    <property type="component" value="Chromosome 6"/>
</dbReference>
<dbReference type="Pfam" id="PF00215">
    <property type="entry name" value="OMPdecase"/>
    <property type="match status" value="1"/>
</dbReference>
<dbReference type="PANTHER" id="PTHR43375:SF1">
    <property type="entry name" value="OROTIDINE 5'-PHOSPHATE DECARBOXYLASE"/>
    <property type="match status" value="1"/>
</dbReference>
<comment type="pathway">
    <text evidence="1">Pyrimidine metabolism; UMP biosynthesis via de novo pathway; UMP from orotate: step 2/2.</text>
</comment>
<dbReference type="InterPro" id="IPR011995">
    <property type="entry name" value="OMPdecase_type-2"/>
</dbReference>
<evidence type="ECO:0000259" key="11">
    <source>
        <dbReference type="SMART" id="SM00934"/>
    </source>
</evidence>
<evidence type="ECO:0000313" key="12">
    <source>
        <dbReference type="EMBL" id="SCO66171.1"/>
    </source>
</evidence>
<dbReference type="VEuPathDB" id="PlasmoDB:PVX_111555"/>